<comment type="pathway">
    <text evidence="1">Cofactor biosynthesis; adenosylcobalamin biosynthesis.</text>
</comment>
<dbReference type="PANTHER" id="PTHR38684">
    <property type="entry name" value="PROTEIN AMPE"/>
    <property type="match status" value="1"/>
</dbReference>
<feature type="transmembrane region" description="Helical" evidence="1">
    <location>
        <begin position="311"/>
        <end position="332"/>
    </location>
</feature>
<evidence type="ECO:0000256" key="1">
    <source>
        <dbReference type="HAMAP-Rule" id="MF_00024"/>
    </source>
</evidence>
<comment type="caution">
    <text evidence="1">Lacks conserved residue(s) required for the propagation of feature annotation.</text>
</comment>
<dbReference type="InterPro" id="IPR052966">
    <property type="entry name" value="Beta-lactamase_Reg"/>
</dbReference>
<keyword evidence="1" id="KW-0472">Membrane</keyword>
<keyword evidence="1" id="KW-1133">Transmembrane helix</keyword>
<dbReference type="GO" id="GO:0005886">
    <property type="term" value="C:plasma membrane"/>
    <property type="evidence" value="ECO:0007669"/>
    <property type="project" value="UniProtKB-SubCell"/>
</dbReference>
<dbReference type="Proteomes" id="UP000319212">
    <property type="component" value="Unassembled WGS sequence"/>
</dbReference>
<evidence type="ECO:0000313" key="3">
    <source>
        <dbReference type="EMBL" id="TPG25794.1"/>
    </source>
</evidence>
<dbReference type="RefSeq" id="WP_140844272.1">
    <property type="nucleotide sequence ID" value="NZ_RCZI01000004.1"/>
</dbReference>
<keyword evidence="1" id="KW-1003">Cell membrane</keyword>
<comment type="subcellular location">
    <subcellularLocation>
        <location evidence="1">Cell membrane</location>
        <topology evidence="1">Multi-pass membrane protein</topology>
    </subcellularLocation>
</comment>
<proteinExistence type="inferred from homology"/>
<sequence>MSFFAILCALLIEQVRPLTYHNPIYGGVLAWTRWTSRNFDAGKSHHGWVAWGLAVFVPTLLTLGVHWLLVLTLGLPFAVLWSVAVLYMTLGFRQFSHHFTGIRDALEEGDEPLARSLLAHWQHVDAADLPRSEIVRHVIEHSVIAAHRHVFGVLAWFSVLAALGLGPAGAVFYRMSEFVARYWAHKDGAAVQPSSVWVQQAARRAWAAIDWLPARITALGFAVVGSFEDAVDAWRNYAARFPEPNDGVIMAATSGAVNVRLGGGALRPMRMDDPLARAQVGDTGWSDPALDSGSTSGREPDLAHLRSVVGLVWRSVVMWMVLLALLTLARLLG</sequence>
<comment type="similarity">
    <text evidence="1">Belongs to the CobD/CbiB family.</text>
</comment>
<dbReference type="GO" id="GO:0015420">
    <property type="term" value="F:ABC-type vitamin B12 transporter activity"/>
    <property type="evidence" value="ECO:0007669"/>
    <property type="project" value="UniProtKB-UniRule"/>
</dbReference>
<comment type="function">
    <text evidence="1">Converts cobyric acid to cobinamide by the addition of aminopropanol on the F carboxylic group.</text>
</comment>
<dbReference type="GO" id="GO:0048472">
    <property type="term" value="F:threonine-phosphate decarboxylase activity"/>
    <property type="evidence" value="ECO:0007669"/>
    <property type="project" value="InterPro"/>
</dbReference>
<feature type="transmembrane region" description="Helical" evidence="1">
    <location>
        <begin position="150"/>
        <end position="173"/>
    </location>
</feature>
<gene>
    <name evidence="1" type="primary">cobD</name>
    <name evidence="3" type="ORF">EAH82_15350</name>
</gene>
<evidence type="ECO:0000313" key="4">
    <source>
        <dbReference type="Proteomes" id="UP000319212"/>
    </source>
</evidence>
<dbReference type="HAMAP" id="MF_00024">
    <property type="entry name" value="CobD_CbiB"/>
    <property type="match status" value="1"/>
</dbReference>
<dbReference type="NCBIfam" id="NF005792">
    <property type="entry name" value="PRK07630.1"/>
    <property type="match status" value="1"/>
</dbReference>
<dbReference type="InterPro" id="IPR004485">
    <property type="entry name" value="Cobalamin_biosynth_CobD/CbiB"/>
</dbReference>
<dbReference type="GO" id="GO:0046677">
    <property type="term" value="P:response to antibiotic"/>
    <property type="evidence" value="ECO:0007669"/>
    <property type="project" value="TreeGrafter"/>
</dbReference>
<dbReference type="EMBL" id="RCZI01000004">
    <property type="protein sequence ID" value="TPG25794.1"/>
    <property type="molecule type" value="Genomic_DNA"/>
</dbReference>
<accession>A0A502DL64</accession>
<keyword evidence="1" id="KW-0169">Cobalamin biosynthesis</keyword>
<dbReference type="Pfam" id="PF03186">
    <property type="entry name" value="CobD_Cbib"/>
    <property type="match status" value="1"/>
</dbReference>
<dbReference type="AlphaFoldDB" id="A0A502DL64"/>
<feature type="region of interest" description="Disordered" evidence="2">
    <location>
        <begin position="279"/>
        <end position="299"/>
    </location>
</feature>
<reference evidence="3 4" key="1">
    <citation type="journal article" date="2019" name="Environ. Microbiol.">
        <title>Species interactions and distinct microbial communities in high Arctic permafrost affected cryosols are associated with the CH4 and CO2 gas fluxes.</title>
        <authorList>
            <person name="Altshuler I."/>
            <person name="Hamel J."/>
            <person name="Turney S."/>
            <person name="Magnuson E."/>
            <person name="Levesque R."/>
            <person name="Greer C."/>
            <person name="Whyte L.G."/>
        </authorList>
    </citation>
    <scope>NUCLEOTIDE SEQUENCE [LARGE SCALE GENOMIC DNA]</scope>
    <source>
        <strain evidence="3 4">S06.C</strain>
    </source>
</reference>
<name>A0A502DL64_9BURK</name>
<comment type="caution">
    <text evidence="3">The sequence shown here is derived from an EMBL/GenBank/DDBJ whole genome shotgun (WGS) entry which is preliminary data.</text>
</comment>
<dbReference type="UniPathway" id="UPA00148"/>
<protein>
    <recommendedName>
        <fullName evidence="1">Cobalamin biosynthesis protein CobD</fullName>
    </recommendedName>
</protein>
<dbReference type="GO" id="GO:0009236">
    <property type="term" value="P:cobalamin biosynthetic process"/>
    <property type="evidence" value="ECO:0007669"/>
    <property type="project" value="UniProtKB-UniRule"/>
</dbReference>
<dbReference type="OrthoDB" id="8533534at2"/>
<feature type="transmembrane region" description="Helical" evidence="1">
    <location>
        <begin position="65"/>
        <end position="90"/>
    </location>
</feature>
<dbReference type="PANTHER" id="PTHR38684:SF1">
    <property type="entry name" value="PROTEIN AMPE"/>
    <property type="match status" value="1"/>
</dbReference>
<evidence type="ECO:0000256" key="2">
    <source>
        <dbReference type="SAM" id="MobiDB-lite"/>
    </source>
</evidence>
<keyword evidence="1" id="KW-0812">Transmembrane</keyword>
<organism evidence="3 4">
    <name type="scientific">Variovorax guangxiensis</name>
    <dbReference type="NCBI Taxonomy" id="1775474"/>
    <lineage>
        <taxon>Bacteria</taxon>
        <taxon>Pseudomonadati</taxon>
        <taxon>Pseudomonadota</taxon>
        <taxon>Betaproteobacteria</taxon>
        <taxon>Burkholderiales</taxon>
        <taxon>Comamonadaceae</taxon>
        <taxon>Variovorax</taxon>
    </lineage>
</organism>